<reference evidence="2" key="1">
    <citation type="journal article" date="2020" name="Cell">
        <title>Large-Scale Comparative Analyses of Tick Genomes Elucidate Their Genetic Diversity and Vector Capacities.</title>
        <authorList>
            <consortium name="Tick Genome and Microbiome Consortium (TIGMIC)"/>
            <person name="Jia N."/>
            <person name="Wang J."/>
            <person name="Shi W."/>
            <person name="Du L."/>
            <person name="Sun Y."/>
            <person name="Zhan W."/>
            <person name="Jiang J.F."/>
            <person name="Wang Q."/>
            <person name="Zhang B."/>
            <person name="Ji P."/>
            <person name="Bell-Sakyi L."/>
            <person name="Cui X.M."/>
            <person name="Yuan T.T."/>
            <person name="Jiang B.G."/>
            <person name="Yang W.F."/>
            <person name="Lam T.T."/>
            <person name="Chang Q.C."/>
            <person name="Ding S.J."/>
            <person name="Wang X.J."/>
            <person name="Zhu J.G."/>
            <person name="Ruan X.D."/>
            <person name="Zhao L."/>
            <person name="Wei J.T."/>
            <person name="Ye R.Z."/>
            <person name="Que T.C."/>
            <person name="Du C.H."/>
            <person name="Zhou Y.H."/>
            <person name="Cheng J.X."/>
            <person name="Dai P.F."/>
            <person name="Guo W.B."/>
            <person name="Han X.H."/>
            <person name="Huang E.J."/>
            <person name="Li L.F."/>
            <person name="Wei W."/>
            <person name="Gao Y.C."/>
            <person name="Liu J.Z."/>
            <person name="Shao H.Z."/>
            <person name="Wang X."/>
            <person name="Wang C.C."/>
            <person name="Yang T.C."/>
            <person name="Huo Q.B."/>
            <person name="Li W."/>
            <person name="Chen H.Y."/>
            <person name="Chen S.E."/>
            <person name="Zhou L.G."/>
            <person name="Ni X.B."/>
            <person name="Tian J.H."/>
            <person name="Sheng Y."/>
            <person name="Liu T."/>
            <person name="Pan Y.S."/>
            <person name="Xia L.Y."/>
            <person name="Li J."/>
            <person name="Zhao F."/>
            <person name="Cao W.C."/>
        </authorList>
    </citation>
    <scope>NUCLEOTIDE SEQUENCE</scope>
    <source>
        <strain evidence="2">Rmic-2018</strain>
    </source>
</reference>
<gene>
    <name evidence="2" type="ORF">HPB51_001014</name>
</gene>
<sequence length="100" mass="11306">MSPPLRLILDLLRDVIYYDHNGRLHYLDRLKEMIKCMDNQVVPAELEDLIMSKCPAIAEVCVLGLPHPEYGEAAAAFVIPHERHKGEVTEDDIKKVVAGK</sequence>
<dbReference type="Gene3D" id="3.30.300.30">
    <property type="match status" value="1"/>
</dbReference>
<dbReference type="PANTHER" id="PTHR24096">
    <property type="entry name" value="LONG-CHAIN-FATTY-ACID--COA LIGASE"/>
    <property type="match status" value="1"/>
</dbReference>
<name>A0A9J6DE48_RHIMP</name>
<organism evidence="2 3">
    <name type="scientific">Rhipicephalus microplus</name>
    <name type="common">Cattle tick</name>
    <name type="synonym">Boophilus microplus</name>
    <dbReference type="NCBI Taxonomy" id="6941"/>
    <lineage>
        <taxon>Eukaryota</taxon>
        <taxon>Metazoa</taxon>
        <taxon>Ecdysozoa</taxon>
        <taxon>Arthropoda</taxon>
        <taxon>Chelicerata</taxon>
        <taxon>Arachnida</taxon>
        <taxon>Acari</taxon>
        <taxon>Parasitiformes</taxon>
        <taxon>Ixodida</taxon>
        <taxon>Ixodoidea</taxon>
        <taxon>Ixodidae</taxon>
        <taxon>Rhipicephalinae</taxon>
        <taxon>Rhipicephalus</taxon>
        <taxon>Boophilus</taxon>
    </lineage>
</organism>
<dbReference type="EMBL" id="JABSTU010000009">
    <property type="protein sequence ID" value="KAH8020381.1"/>
    <property type="molecule type" value="Genomic_DNA"/>
</dbReference>
<dbReference type="Proteomes" id="UP000821866">
    <property type="component" value="Chromosome 7"/>
</dbReference>
<dbReference type="VEuPathDB" id="VectorBase:LOC119173603"/>
<dbReference type="InterPro" id="IPR045851">
    <property type="entry name" value="AMP-bd_C_sf"/>
</dbReference>
<dbReference type="PANTHER" id="PTHR24096:SF422">
    <property type="entry name" value="BCDNA.GH02901"/>
    <property type="match status" value="1"/>
</dbReference>
<dbReference type="SUPFAM" id="SSF56801">
    <property type="entry name" value="Acetyl-CoA synthetase-like"/>
    <property type="match status" value="1"/>
</dbReference>
<evidence type="ECO:0000313" key="3">
    <source>
        <dbReference type="Proteomes" id="UP000821866"/>
    </source>
</evidence>
<keyword evidence="3" id="KW-1185">Reference proteome</keyword>
<comment type="caution">
    <text evidence="2">The sequence shown here is derived from an EMBL/GenBank/DDBJ whole genome shotgun (WGS) entry which is preliminary data.</text>
</comment>
<feature type="domain" description="AMP-binding enzyme C-terminal" evidence="1">
    <location>
        <begin position="51"/>
        <end position="98"/>
    </location>
</feature>
<dbReference type="AlphaFoldDB" id="A0A9J6DE48"/>
<evidence type="ECO:0000259" key="1">
    <source>
        <dbReference type="Pfam" id="PF13193"/>
    </source>
</evidence>
<proteinExistence type="predicted"/>
<dbReference type="GO" id="GO:0016405">
    <property type="term" value="F:CoA-ligase activity"/>
    <property type="evidence" value="ECO:0007669"/>
    <property type="project" value="TreeGrafter"/>
</dbReference>
<evidence type="ECO:0000313" key="2">
    <source>
        <dbReference type="EMBL" id="KAH8020381.1"/>
    </source>
</evidence>
<dbReference type="Pfam" id="PF13193">
    <property type="entry name" value="AMP-binding_C"/>
    <property type="match status" value="1"/>
</dbReference>
<dbReference type="InterPro" id="IPR025110">
    <property type="entry name" value="AMP-bd_C"/>
</dbReference>
<protein>
    <recommendedName>
        <fullName evidence="1">AMP-binding enzyme C-terminal domain-containing protein</fullName>
    </recommendedName>
</protein>
<reference evidence="2" key="2">
    <citation type="submission" date="2021-09" db="EMBL/GenBank/DDBJ databases">
        <authorList>
            <person name="Jia N."/>
            <person name="Wang J."/>
            <person name="Shi W."/>
            <person name="Du L."/>
            <person name="Sun Y."/>
            <person name="Zhan W."/>
            <person name="Jiang J."/>
            <person name="Wang Q."/>
            <person name="Zhang B."/>
            <person name="Ji P."/>
            <person name="Sakyi L.B."/>
            <person name="Cui X."/>
            <person name="Yuan T."/>
            <person name="Jiang B."/>
            <person name="Yang W."/>
            <person name="Lam T.T.-Y."/>
            <person name="Chang Q."/>
            <person name="Ding S."/>
            <person name="Wang X."/>
            <person name="Zhu J."/>
            <person name="Ruan X."/>
            <person name="Zhao L."/>
            <person name="Wei J."/>
            <person name="Que T."/>
            <person name="Du C."/>
            <person name="Cheng J."/>
            <person name="Dai P."/>
            <person name="Han X."/>
            <person name="Huang E."/>
            <person name="Gao Y."/>
            <person name="Liu J."/>
            <person name="Shao H."/>
            <person name="Ye R."/>
            <person name="Li L."/>
            <person name="Wei W."/>
            <person name="Wang X."/>
            <person name="Wang C."/>
            <person name="Huo Q."/>
            <person name="Li W."/>
            <person name="Guo W."/>
            <person name="Chen H."/>
            <person name="Chen S."/>
            <person name="Zhou L."/>
            <person name="Zhou L."/>
            <person name="Ni X."/>
            <person name="Tian J."/>
            <person name="Zhou Y."/>
            <person name="Sheng Y."/>
            <person name="Liu T."/>
            <person name="Pan Y."/>
            <person name="Xia L."/>
            <person name="Li J."/>
            <person name="Zhao F."/>
            <person name="Cao W."/>
        </authorList>
    </citation>
    <scope>NUCLEOTIDE SEQUENCE</scope>
    <source>
        <strain evidence="2">Rmic-2018</strain>
        <tissue evidence="2">Larvae</tissue>
    </source>
</reference>
<accession>A0A9J6DE48</accession>